<dbReference type="AlphaFoldDB" id="A0AAJ7PAG1"/>
<protein>
    <submittedName>
        <fullName evidence="3">Uncharacterized protein LOC100902706</fullName>
    </submittedName>
</protein>
<dbReference type="Pfam" id="PF13855">
    <property type="entry name" value="LRR_8"/>
    <property type="match status" value="1"/>
</dbReference>
<accession>A0AAJ7PAG1</accession>
<dbReference type="Gene3D" id="3.80.10.10">
    <property type="entry name" value="Ribonuclease Inhibitor"/>
    <property type="match status" value="1"/>
</dbReference>
<dbReference type="GeneID" id="100902706"/>
<dbReference type="InterPro" id="IPR001611">
    <property type="entry name" value="Leu-rich_rpt"/>
</dbReference>
<organism evidence="2 3">
    <name type="scientific">Galendromus occidentalis</name>
    <name type="common">western predatory mite</name>
    <dbReference type="NCBI Taxonomy" id="34638"/>
    <lineage>
        <taxon>Eukaryota</taxon>
        <taxon>Metazoa</taxon>
        <taxon>Ecdysozoa</taxon>
        <taxon>Arthropoda</taxon>
        <taxon>Chelicerata</taxon>
        <taxon>Arachnida</taxon>
        <taxon>Acari</taxon>
        <taxon>Parasitiformes</taxon>
        <taxon>Mesostigmata</taxon>
        <taxon>Gamasina</taxon>
        <taxon>Phytoseioidea</taxon>
        <taxon>Phytoseiidae</taxon>
        <taxon>Typhlodrominae</taxon>
        <taxon>Galendromus</taxon>
    </lineage>
</organism>
<name>A0AAJ7PAG1_9ACAR</name>
<keyword evidence="2" id="KW-1185">Reference proteome</keyword>
<evidence type="ECO:0000313" key="2">
    <source>
        <dbReference type="Proteomes" id="UP000694867"/>
    </source>
</evidence>
<dbReference type="RefSeq" id="XP_018496253.1">
    <property type="nucleotide sequence ID" value="XM_018640737.1"/>
</dbReference>
<evidence type="ECO:0000313" key="3">
    <source>
        <dbReference type="RefSeq" id="XP_018496253.1"/>
    </source>
</evidence>
<dbReference type="Proteomes" id="UP000694867">
    <property type="component" value="Unplaced"/>
</dbReference>
<dbReference type="InterPro" id="IPR032675">
    <property type="entry name" value="LRR_dom_sf"/>
</dbReference>
<evidence type="ECO:0000256" key="1">
    <source>
        <dbReference type="SAM" id="SignalP"/>
    </source>
</evidence>
<gene>
    <name evidence="3" type="primary">LOC100902706</name>
</gene>
<feature type="signal peptide" evidence="1">
    <location>
        <begin position="1"/>
        <end position="21"/>
    </location>
</feature>
<proteinExistence type="predicted"/>
<feature type="chain" id="PRO_5042563307" evidence="1">
    <location>
        <begin position="22"/>
        <end position="314"/>
    </location>
</feature>
<reference evidence="3" key="1">
    <citation type="submission" date="2025-08" db="UniProtKB">
        <authorList>
            <consortium name="RefSeq"/>
        </authorList>
    </citation>
    <scope>IDENTIFICATION</scope>
</reference>
<sequence length="314" mass="35380">MTRSALLGALLTAVLVTGSTAECPEKNIVHSLGCFCRFISTVGMRVRCDATRWTPETSSKFAELFGGVKIHEFMLHGELKWKDRNSDVKDSVQSGASWKTPFSPLCKLSMKTFIIKDFIYDGKPPECPFVFWGFQNVTIDFPAFASAMSSNVETVHFVGQSNINFLGDLPGLRALSIFNCSNFDIRGLRNLRKLKVLRVYMIDLETTVLSGGMLLQQADELEKLTVRSSGISSVSPDFMTKLPRLRELDLASNNIEYFPKEALGDRPLQLTLFGKKKWEESERRGGFSDILEKGGRHRVQLMRDFIIRTVEENS</sequence>
<keyword evidence="1" id="KW-0732">Signal</keyword>
<dbReference type="SUPFAM" id="SSF52058">
    <property type="entry name" value="L domain-like"/>
    <property type="match status" value="1"/>
</dbReference>
<dbReference type="KEGG" id="goe:100902706"/>